<evidence type="ECO:0000256" key="2">
    <source>
        <dbReference type="ARBA" id="ARBA00022771"/>
    </source>
</evidence>
<keyword evidence="3" id="KW-0862">Zinc</keyword>
<dbReference type="SUPFAM" id="SSF52058">
    <property type="entry name" value="L domain-like"/>
    <property type="match status" value="1"/>
</dbReference>
<dbReference type="GO" id="GO:0008270">
    <property type="term" value="F:zinc ion binding"/>
    <property type="evidence" value="ECO:0007669"/>
    <property type="project" value="UniProtKB-KW"/>
</dbReference>
<dbReference type="PROSITE" id="PS50966">
    <property type="entry name" value="ZF_SWIM"/>
    <property type="match status" value="1"/>
</dbReference>
<feature type="domain" description="SWIM-type" evidence="5">
    <location>
        <begin position="723"/>
        <end position="761"/>
    </location>
</feature>
<dbReference type="InterPro" id="IPR006564">
    <property type="entry name" value="Znf_PMZ"/>
</dbReference>
<comment type="caution">
    <text evidence="6">The sequence shown here is derived from an EMBL/GenBank/DDBJ whole genome shotgun (WGS) entry which is preliminary data.</text>
</comment>
<dbReference type="InterPro" id="IPR018289">
    <property type="entry name" value="MULE_transposase_dom"/>
</dbReference>
<reference evidence="6 7" key="1">
    <citation type="journal article" date="2017" name="Nat. Commun.">
        <title>Genome assembly with in vitro proximity ligation data and whole-genome triplication in lettuce.</title>
        <authorList>
            <person name="Reyes-Chin-Wo S."/>
            <person name="Wang Z."/>
            <person name="Yang X."/>
            <person name="Kozik A."/>
            <person name="Arikit S."/>
            <person name="Song C."/>
            <person name="Xia L."/>
            <person name="Froenicke L."/>
            <person name="Lavelle D.O."/>
            <person name="Truco M.J."/>
            <person name="Xia R."/>
            <person name="Zhu S."/>
            <person name="Xu C."/>
            <person name="Xu H."/>
            <person name="Xu X."/>
            <person name="Cox K."/>
            <person name="Korf I."/>
            <person name="Meyers B.C."/>
            <person name="Michelmore R.W."/>
        </authorList>
    </citation>
    <scope>NUCLEOTIDE SEQUENCE [LARGE SCALE GENOMIC DNA]</scope>
    <source>
        <strain evidence="7">cv. Salinas</strain>
        <tissue evidence="6">Seedlings</tissue>
    </source>
</reference>
<evidence type="ECO:0000313" key="7">
    <source>
        <dbReference type="Proteomes" id="UP000235145"/>
    </source>
</evidence>
<keyword evidence="1" id="KW-0479">Metal-binding</keyword>
<gene>
    <name evidence="6" type="ORF">LSAT_V11C300148360</name>
</gene>
<dbReference type="Gene3D" id="3.80.10.10">
    <property type="entry name" value="Ribonuclease Inhibitor"/>
    <property type="match status" value="1"/>
</dbReference>
<dbReference type="EMBL" id="NBSK02000003">
    <property type="protein sequence ID" value="KAJ0217281.1"/>
    <property type="molecule type" value="Genomic_DNA"/>
</dbReference>
<evidence type="ECO:0000259" key="5">
    <source>
        <dbReference type="PROSITE" id="PS50966"/>
    </source>
</evidence>
<evidence type="ECO:0000256" key="4">
    <source>
        <dbReference type="PROSITE-ProRule" id="PRU00325"/>
    </source>
</evidence>
<proteinExistence type="predicted"/>
<accession>A0A9R1XL79</accession>
<keyword evidence="7" id="KW-1185">Reference proteome</keyword>
<evidence type="ECO:0000256" key="3">
    <source>
        <dbReference type="ARBA" id="ARBA00022833"/>
    </source>
</evidence>
<organism evidence="6 7">
    <name type="scientific">Lactuca sativa</name>
    <name type="common">Garden lettuce</name>
    <dbReference type="NCBI Taxonomy" id="4236"/>
    <lineage>
        <taxon>Eukaryota</taxon>
        <taxon>Viridiplantae</taxon>
        <taxon>Streptophyta</taxon>
        <taxon>Embryophyta</taxon>
        <taxon>Tracheophyta</taxon>
        <taxon>Spermatophyta</taxon>
        <taxon>Magnoliopsida</taxon>
        <taxon>eudicotyledons</taxon>
        <taxon>Gunneridae</taxon>
        <taxon>Pentapetalae</taxon>
        <taxon>asterids</taxon>
        <taxon>campanulids</taxon>
        <taxon>Asterales</taxon>
        <taxon>Asteraceae</taxon>
        <taxon>Cichorioideae</taxon>
        <taxon>Cichorieae</taxon>
        <taxon>Lactucinae</taxon>
        <taxon>Lactuca</taxon>
    </lineage>
</organism>
<dbReference type="SMART" id="SM00575">
    <property type="entry name" value="ZnF_PMZ"/>
    <property type="match status" value="1"/>
</dbReference>
<dbReference type="Proteomes" id="UP000235145">
    <property type="component" value="Unassembled WGS sequence"/>
</dbReference>
<name>A0A9R1XL79_LACSA</name>
<dbReference type="InterPro" id="IPR004330">
    <property type="entry name" value="FAR1_DNA_bnd_dom"/>
</dbReference>
<protein>
    <recommendedName>
        <fullName evidence="5">SWIM-type domain-containing protein</fullName>
    </recommendedName>
</protein>
<dbReference type="Pfam" id="PF03101">
    <property type="entry name" value="FAR1"/>
    <property type="match status" value="1"/>
</dbReference>
<dbReference type="Pfam" id="PF04434">
    <property type="entry name" value="SWIM"/>
    <property type="match status" value="1"/>
</dbReference>
<dbReference type="Pfam" id="PF10551">
    <property type="entry name" value="MULE"/>
    <property type="match status" value="1"/>
</dbReference>
<dbReference type="AlphaFoldDB" id="A0A9R1XL79"/>
<sequence>MEKDVVSNQMGELQNLAVLTELRILNCQSMDSSFSRGLWPPKLCSLWIGELTKPISKWGPQTFPASLVDLHLIRGGLEDAINFSQLSNLFPSSLTSLEISGFEKVESVSMGLQHLTSLQHLSIKNCPKMIDLPEMLLPSLLSLRISRCPNLKERSSKRGSYWPLTMVFETEAADQAIELYINENVDTNDFVEATYESEEVNDFGVNIEIDENDVDDERILGKVFETPDDAYTFYNDYSFLHGFEMTQLKILKQMSLFGKYKYTTKKVSNGWTKMIQVKMRKKCRRDVRAGCQAKLRITRQEDGKWLVDPFNDTHNHDVTMTPTKVMKHRSHSNFHRSIEGKSIMVQFGQVGLKPSQIKKAVNTLKTSNVADVTSKQCADVLSEHRKQHRDKEFYGLIKHFQDKTLVDSDQYFVVDLSDDGYPRNIFWADGRSRDAYTKFRDVVVFDVTYMTNKFKMPFAPFTGVNHHGQSILFGGALLENEKEETFEWLFEHFLKCMFDKYPKAIITDQDKAMGNAIRKVFRNTQHRFCSWHIRKHETEHLRSYVSRYSDFQETHRRWVNSDTVEQFEATWENIRIKYELEINCWLSDMYNQRIHWAKPFLKDIFFASMTTTGRSESINSFFDGFVNSRTMLNEFVVQYDKAVESRRAAEEDEDFKTMNSRPVLSSVHPIEAKAGQIYTRKMFDTFKKEWTEAITNLTHETITKTTEESTYRVGQLDVDNKYWRIVTFCSLNQVSVTCSCSMYETNGILCKHSLYVMKKKHVQELPSHYILPRWTLDARYKLGSVSIGLEEINNENGVSAYTLFCVRSNFTKLIEQARDSPSEIQKLNKILTSLLNDPANRKKSISCMGVSQVNMMPQLSIRDPLGPVTTKGRPKLASIIKSSLEAPKKRTCSYCQGLGHYATSCSKRKADESLQET</sequence>
<evidence type="ECO:0000256" key="1">
    <source>
        <dbReference type="ARBA" id="ARBA00022723"/>
    </source>
</evidence>
<dbReference type="PANTHER" id="PTHR47718:SF7">
    <property type="entry name" value="PROTEIN FAR1-RELATED SEQUENCE"/>
    <property type="match status" value="1"/>
</dbReference>
<dbReference type="InterPro" id="IPR032675">
    <property type="entry name" value="LRR_dom_sf"/>
</dbReference>
<dbReference type="InterPro" id="IPR007527">
    <property type="entry name" value="Znf_SWIM"/>
</dbReference>
<evidence type="ECO:0000313" key="6">
    <source>
        <dbReference type="EMBL" id="KAJ0217281.1"/>
    </source>
</evidence>
<keyword evidence="2 4" id="KW-0863">Zinc-finger</keyword>
<dbReference type="PANTHER" id="PTHR47718">
    <property type="entry name" value="OS01G0519700 PROTEIN"/>
    <property type="match status" value="1"/>
</dbReference>